<keyword evidence="2" id="KW-1185">Reference proteome</keyword>
<organism evidence="1 2">
    <name type="scientific">Mycena rosella</name>
    <name type="common">Pink bonnet</name>
    <name type="synonym">Agaricus rosellus</name>
    <dbReference type="NCBI Taxonomy" id="1033263"/>
    <lineage>
        <taxon>Eukaryota</taxon>
        <taxon>Fungi</taxon>
        <taxon>Dikarya</taxon>
        <taxon>Basidiomycota</taxon>
        <taxon>Agaricomycotina</taxon>
        <taxon>Agaricomycetes</taxon>
        <taxon>Agaricomycetidae</taxon>
        <taxon>Agaricales</taxon>
        <taxon>Marasmiineae</taxon>
        <taxon>Mycenaceae</taxon>
        <taxon>Mycena</taxon>
    </lineage>
</organism>
<dbReference type="Proteomes" id="UP001221757">
    <property type="component" value="Unassembled WGS sequence"/>
</dbReference>
<reference evidence="1" key="1">
    <citation type="submission" date="2023-03" db="EMBL/GenBank/DDBJ databases">
        <title>Massive genome expansion in bonnet fungi (Mycena s.s.) driven by repeated elements and novel gene families across ecological guilds.</title>
        <authorList>
            <consortium name="Lawrence Berkeley National Laboratory"/>
            <person name="Harder C.B."/>
            <person name="Miyauchi S."/>
            <person name="Viragh M."/>
            <person name="Kuo A."/>
            <person name="Thoen E."/>
            <person name="Andreopoulos B."/>
            <person name="Lu D."/>
            <person name="Skrede I."/>
            <person name="Drula E."/>
            <person name="Henrissat B."/>
            <person name="Morin E."/>
            <person name="Kohler A."/>
            <person name="Barry K."/>
            <person name="LaButti K."/>
            <person name="Morin E."/>
            <person name="Salamov A."/>
            <person name="Lipzen A."/>
            <person name="Mereny Z."/>
            <person name="Hegedus B."/>
            <person name="Baldrian P."/>
            <person name="Stursova M."/>
            <person name="Weitz H."/>
            <person name="Taylor A."/>
            <person name="Grigoriev I.V."/>
            <person name="Nagy L.G."/>
            <person name="Martin F."/>
            <person name="Kauserud H."/>
        </authorList>
    </citation>
    <scope>NUCLEOTIDE SEQUENCE</scope>
    <source>
        <strain evidence="1">CBHHK067</strain>
    </source>
</reference>
<protein>
    <submittedName>
        <fullName evidence="1">Uncharacterized protein</fullName>
    </submittedName>
</protein>
<comment type="caution">
    <text evidence="1">The sequence shown here is derived from an EMBL/GenBank/DDBJ whole genome shotgun (WGS) entry which is preliminary data.</text>
</comment>
<evidence type="ECO:0000313" key="1">
    <source>
        <dbReference type="EMBL" id="KAJ7693856.1"/>
    </source>
</evidence>
<evidence type="ECO:0000313" key="2">
    <source>
        <dbReference type="Proteomes" id="UP001221757"/>
    </source>
</evidence>
<gene>
    <name evidence="1" type="ORF">B0H17DRAFT_1132242</name>
</gene>
<accession>A0AAD7DMN0</accession>
<sequence>MAQSSRLHVHKPTQVQVHDLRPPPVVLPVLRIGEDIVEFLPKFKYIGMWFTSTHRNMFAAHYAEKASKARKVANTTFGAVKDRLAIRDGGDVGNFNFGWRDPGRRPSMLKAFGKAFTNFG</sequence>
<dbReference type="AlphaFoldDB" id="A0AAD7DMN0"/>
<dbReference type="EMBL" id="JARKIE010000044">
    <property type="protein sequence ID" value="KAJ7693856.1"/>
    <property type="molecule type" value="Genomic_DNA"/>
</dbReference>
<name>A0AAD7DMN0_MYCRO</name>
<proteinExistence type="predicted"/>